<name>A0AA90Q1Z8_9HELI</name>
<reference evidence="1" key="2">
    <citation type="submission" date="2023-07" db="EMBL/GenBank/DDBJ databases">
        <authorList>
            <person name="Aydin F."/>
            <person name="Tarhane S."/>
            <person name="Saticioglu I.B."/>
            <person name="Karakaya E."/>
            <person name="Abay S."/>
            <person name="Guran O."/>
            <person name="Bozkurt E."/>
            <person name="Uzum N."/>
            <person name="Olgun K."/>
            <person name="Jablonski D."/>
        </authorList>
    </citation>
    <scope>NUCLEOTIDE SEQUENCE</scope>
    <source>
        <strain evidence="1">Faydin-H75</strain>
    </source>
</reference>
<dbReference type="Proteomes" id="UP001240777">
    <property type="component" value="Unassembled WGS sequence"/>
</dbReference>
<dbReference type="Proteomes" id="UP001177258">
    <property type="component" value="Unassembled WGS sequence"/>
</dbReference>
<reference evidence="2 4" key="1">
    <citation type="submission" date="2023-07" db="EMBL/GenBank/DDBJ databases">
        <title>Unpublished Manusciprt.</title>
        <authorList>
            <person name="Aydin F."/>
            <person name="Tarhane S."/>
            <person name="Saticioglu I.B."/>
            <person name="Karakaya E."/>
            <person name="Abay S."/>
            <person name="Guran O."/>
            <person name="Bozkurt E."/>
            <person name="Uzum N."/>
            <person name="Olgun K."/>
            <person name="Jablonski D."/>
        </authorList>
    </citation>
    <scope>NUCLEOTIDE SEQUENCE</scope>
    <source>
        <strain evidence="4">faydin-H75</strain>
        <strain evidence="2">Faydin-H76</strain>
    </source>
</reference>
<organism evidence="2 3">
    <name type="scientific">Helicobacter cappadocius</name>
    <dbReference type="NCBI Taxonomy" id="3063998"/>
    <lineage>
        <taxon>Bacteria</taxon>
        <taxon>Pseudomonadati</taxon>
        <taxon>Campylobacterota</taxon>
        <taxon>Epsilonproteobacteria</taxon>
        <taxon>Campylobacterales</taxon>
        <taxon>Helicobacteraceae</taxon>
        <taxon>Helicobacter</taxon>
    </lineage>
</organism>
<reference evidence="1 3" key="3">
    <citation type="journal article" date="2024" name="Syst. Appl. Microbiol.">
        <title>Helicobacter cappadocius sp. nov., from lizards: The first psychrotrophic Helicobacter species.</title>
        <authorList>
            <person name="Aydin F."/>
            <person name="Tarhane S."/>
            <person name="Karakaya E."/>
            <person name="Abay S."/>
            <person name="Kayman T."/>
            <person name="Guran O."/>
            <person name="Bozkurt E."/>
            <person name="Uzum N."/>
            <person name="Avci A."/>
            <person name="Olgun K."/>
            <person name="Jablonski D."/>
            <person name="Guran C."/>
            <person name="Burcin Saticioglu I."/>
        </authorList>
    </citation>
    <scope>NUCLEOTIDE SEQUENCE [LARGE SCALE GENOMIC DNA]</scope>
    <source>
        <strain evidence="1">Faydin-H75</strain>
        <strain evidence="3">faydin-H76</strain>
    </source>
</reference>
<dbReference type="RefSeq" id="WP_305516978.1">
    <property type="nucleotide sequence ID" value="NZ_JAUPEV010000005.1"/>
</dbReference>
<comment type="caution">
    <text evidence="2">The sequence shown here is derived from an EMBL/GenBank/DDBJ whole genome shotgun (WGS) entry which is preliminary data.</text>
</comment>
<protein>
    <recommendedName>
        <fullName evidence="5">HNH endonuclease</fullName>
    </recommendedName>
</protein>
<evidence type="ECO:0000313" key="1">
    <source>
        <dbReference type="EMBL" id="MDO7253136.1"/>
    </source>
</evidence>
<evidence type="ECO:0000313" key="2">
    <source>
        <dbReference type="EMBL" id="MDP2538738.1"/>
    </source>
</evidence>
<sequence>MADIKSHCISDEEFEKIKKEHKYRCAICGSVQGQPHFLRTNIIIELHQGCKDPKKDMTADNIIPQCQICHRWSN</sequence>
<dbReference type="EMBL" id="JAUYZK010000003">
    <property type="protein sequence ID" value="MDP2538738.1"/>
    <property type="molecule type" value="Genomic_DNA"/>
</dbReference>
<proteinExistence type="predicted"/>
<keyword evidence="4" id="KW-1185">Reference proteome</keyword>
<evidence type="ECO:0000313" key="4">
    <source>
        <dbReference type="Proteomes" id="UP001240777"/>
    </source>
</evidence>
<dbReference type="EMBL" id="JAUPEV010000005">
    <property type="protein sequence ID" value="MDO7253136.1"/>
    <property type="molecule type" value="Genomic_DNA"/>
</dbReference>
<gene>
    <name evidence="1" type="ORF">Q5I04_04330</name>
    <name evidence="2" type="ORF">Q5I06_02935</name>
</gene>
<evidence type="ECO:0008006" key="5">
    <source>
        <dbReference type="Google" id="ProtNLM"/>
    </source>
</evidence>
<evidence type="ECO:0000313" key="3">
    <source>
        <dbReference type="Proteomes" id="UP001177258"/>
    </source>
</evidence>
<accession>A0AA90Q1Z8</accession>
<dbReference type="AlphaFoldDB" id="A0AA90Q1Z8"/>